<sequence>MRWLILVIAILLFIFILIFLTKLKLHITYSHIQKDDHFRVKIHAWGGMIRYTIKVPIIKVAEDSKSIVYKAEKGINADKAGQEAVKDFTAEEMLTSLENMKKLIKHVFGFHILVRKFLRKVKVKTFQWHSLIGTGDAVLTGICVGGSYAIKGSIIGLLSRYLRFKKMPIYSITPDYAKPSASTSFFCIVEFRIGHAIVAGIKIFRYWKGEKVKFSSEQVAKDSS</sequence>
<name>A0ABR6CNS1_9BACI</name>
<evidence type="ECO:0008006" key="3">
    <source>
        <dbReference type="Google" id="ProtNLM"/>
    </source>
</evidence>
<protein>
    <recommendedName>
        <fullName evidence="3">DUF2953 domain-containing protein</fullName>
    </recommendedName>
</protein>
<dbReference type="InterPro" id="IPR021338">
    <property type="entry name" value="DUF2953"/>
</dbReference>
<organism evidence="1 2">
    <name type="scientific">Peribacillus huizhouensis</name>
    <dbReference type="NCBI Taxonomy" id="1501239"/>
    <lineage>
        <taxon>Bacteria</taxon>
        <taxon>Bacillati</taxon>
        <taxon>Bacillota</taxon>
        <taxon>Bacilli</taxon>
        <taxon>Bacillales</taxon>
        <taxon>Bacillaceae</taxon>
        <taxon>Peribacillus</taxon>
    </lineage>
</organism>
<evidence type="ECO:0000313" key="2">
    <source>
        <dbReference type="Proteomes" id="UP000626697"/>
    </source>
</evidence>
<dbReference type="Pfam" id="PF11167">
    <property type="entry name" value="DUF2953"/>
    <property type="match status" value="1"/>
</dbReference>
<proteinExistence type="predicted"/>
<keyword evidence="2" id="KW-1185">Reference proteome</keyword>
<dbReference type="Proteomes" id="UP000626697">
    <property type="component" value="Unassembled WGS sequence"/>
</dbReference>
<evidence type="ECO:0000313" key="1">
    <source>
        <dbReference type="EMBL" id="MBA9026308.1"/>
    </source>
</evidence>
<reference evidence="1 2" key="1">
    <citation type="submission" date="2020-08" db="EMBL/GenBank/DDBJ databases">
        <title>Genomic Encyclopedia of Type Strains, Phase IV (KMG-IV): sequencing the most valuable type-strain genomes for metagenomic binning, comparative biology and taxonomic classification.</title>
        <authorList>
            <person name="Goeker M."/>
        </authorList>
    </citation>
    <scope>NUCLEOTIDE SEQUENCE [LARGE SCALE GENOMIC DNA]</scope>
    <source>
        <strain evidence="1 2">DSM 105481</strain>
    </source>
</reference>
<dbReference type="EMBL" id="JACJHX010000003">
    <property type="protein sequence ID" value="MBA9026308.1"/>
    <property type="molecule type" value="Genomic_DNA"/>
</dbReference>
<accession>A0ABR6CNS1</accession>
<gene>
    <name evidence="1" type="ORF">HNP81_001593</name>
</gene>
<comment type="caution">
    <text evidence="1">The sequence shown here is derived from an EMBL/GenBank/DDBJ whole genome shotgun (WGS) entry which is preliminary data.</text>
</comment>